<dbReference type="EMBL" id="JADBJN010000004">
    <property type="protein sequence ID" value="KAG5668002.1"/>
    <property type="molecule type" value="Genomic_DNA"/>
</dbReference>
<feature type="transmembrane region" description="Helical" evidence="1">
    <location>
        <begin position="78"/>
        <end position="99"/>
    </location>
</feature>
<sequence length="144" mass="16263">MAILENFLCFDLDTGGYFIGGFGMFLSLGLVSLSGYRLMSVKDMILFTVSGAEVFIYTVYFITCIMLIIGTSKRNQNIVFPALPSSVLVLISIIVNLVFLSWPYIPLGIYIVYTILCILSLCQLFREEKIRQSVHGYHPARQQE</sequence>
<keyword evidence="1" id="KW-0812">Transmembrane</keyword>
<proteinExistence type="predicted"/>
<evidence type="ECO:0000256" key="1">
    <source>
        <dbReference type="SAM" id="Phobius"/>
    </source>
</evidence>
<keyword evidence="1" id="KW-1133">Transmembrane helix</keyword>
<keyword evidence="1" id="KW-0472">Membrane</keyword>
<keyword evidence="3" id="KW-1185">Reference proteome</keyword>
<protein>
    <submittedName>
        <fullName evidence="2">Uncharacterized protein</fullName>
    </submittedName>
</protein>
<comment type="caution">
    <text evidence="2">The sequence shown here is derived from an EMBL/GenBank/DDBJ whole genome shotgun (WGS) entry which is preliminary data.</text>
</comment>
<evidence type="ECO:0000313" key="3">
    <source>
        <dbReference type="Proteomes" id="UP001107558"/>
    </source>
</evidence>
<name>A0A9J6BE76_POLVA</name>
<dbReference type="OrthoDB" id="7789231at2759"/>
<feature type="transmembrane region" description="Helical" evidence="1">
    <location>
        <begin position="105"/>
        <end position="125"/>
    </location>
</feature>
<feature type="transmembrane region" description="Helical" evidence="1">
    <location>
        <begin position="12"/>
        <end position="33"/>
    </location>
</feature>
<dbReference type="AlphaFoldDB" id="A0A9J6BE76"/>
<feature type="transmembrane region" description="Helical" evidence="1">
    <location>
        <begin position="45"/>
        <end position="69"/>
    </location>
</feature>
<dbReference type="Proteomes" id="UP001107558">
    <property type="component" value="Chromosome 4"/>
</dbReference>
<gene>
    <name evidence="2" type="ORF">PVAND_015959</name>
</gene>
<evidence type="ECO:0000313" key="2">
    <source>
        <dbReference type="EMBL" id="KAG5668002.1"/>
    </source>
</evidence>
<reference evidence="2" key="1">
    <citation type="submission" date="2021-03" db="EMBL/GenBank/DDBJ databases">
        <title>Chromosome level genome of the anhydrobiotic midge Polypedilum vanderplanki.</title>
        <authorList>
            <person name="Yoshida Y."/>
            <person name="Kikawada T."/>
            <person name="Gusev O."/>
        </authorList>
    </citation>
    <scope>NUCLEOTIDE SEQUENCE</scope>
    <source>
        <strain evidence="2">NIAS01</strain>
        <tissue evidence="2">Whole body or cell culture</tissue>
    </source>
</reference>
<accession>A0A9J6BE76</accession>
<organism evidence="2 3">
    <name type="scientific">Polypedilum vanderplanki</name>
    <name type="common">Sleeping chironomid midge</name>
    <dbReference type="NCBI Taxonomy" id="319348"/>
    <lineage>
        <taxon>Eukaryota</taxon>
        <taxon>Metazoa</taxon>
        <taxon>Ecdysozoa</taxon>
        <taxon>Arthropoda</taxon>
        <taxon>Hexapoda</taxon>
        <taxon>Insecta</taxon>
        <taxon>Pterygota</taxon>
        <taxon>Neoptera</taxon>
        <taxon>Endopterygota</taxon>
        <taxon>Diptera</taxon>
        <taxon>Nematocera</taxon>
        <taxon>Chironomoidea</taxon>
        <taxon>Chironomidae</taxon>
        <taxon>Chironominae</taxon>
        <taxon>Polypedilum</taxon>
        <taxon>Polypedilum</taxon>
    </lineage>
</organism>